<dbReference type="OrthoDB" id="5829011at2759"/>
<keyword evidence="14" id="KW-1185">Reference proteome</keyword>
<evidence type="ECO:0000256" key="5">
    <source>
        <dbReference type="ARBA" id="ARBA00023015"/>
    </source>
</evidence>
<evidence type="ECO:0000256" key="7">
    <source>
        <dbReference type="ARBA" id="ARBA00023163"/>
    </source>
</evidence>
<proteinExistence type="inferred from homology"/>
<evidence type="ECO:0000313" key="15">
    <source>
        <dbReference type="WormBase" id="ZK488.4"/>
    </source>
</evidence>
<dbReference type="SMR" id="O17020"/>
<evidence type="ECO:0000256" key="2">
    <source>
        <dbReference type="ARBA" id="ARBA00022723"/>
    </source>
</evidence>
<dbReference type="PANTHER" id="PTHR46397">
    <property type="entry name" value="NUCLEAR HORMONE RECEPTOR FAMILY-RELATED"/>
    <property type="match status" value="1"/>
</dbReference>
<dbReference type="InterPro" id="IPR035500">
    <property type="entry name" value="NHR-like_dom_sf"/>
</dbReference>
<dbReference type="EMBL" id="BX284605">
    <property type="protein sequence ID" value="CCD71523.1"/>
    <property type="molecule type" value="Genomic_DNA"/>
</dbReference>
<keyword evidence="8 13" id="KW-0675">Receptor</keyword>
<dbReference type="SMART" id="SM00430">
    <property type="entry name" value="HOLI"/>
    <property type="match status" value="1"/>
</dbReference>
<keyword evidence="6" id="KW-0238">DNA-binding</keyword>
<accession>O17020</accession>
<dbReference type="GO" id="GO:0043565">
    <property type="term" value="F:sequence-specific DNA binding"/>
    <property type="evidence" value="ECO:0007669"/>
    <property type="project" value="InterPro"/>
</dbReference>
<evidence type="ECO:0000259" key="12">
    <source>
        <dbReference type="PROSITE" id="PS51843"/>
    </source>
</evidence>
<dbReference type="PIR" id="T32232">
    <property type="entry name" value="T32232"/>
</dbReference>
<dbReference type="PROSITE" id="PS51843">
    <property type="entry name" value="NR_LBD"/>
    <property type="match status" value="1"/>
</dbReference>
<dbReference type="GeneID" id="191329"/>
<dbReference type="PaxDb" id="6239-ZK488.4"/>
<dbReference type="IntAct" id="O17020">
    <property type="interactions" value="1"/>
</dbReference>
<dbReference type="Gene3D" id="3.30.50.10">
    <property type="entry name" value="Erythroid Transcription Factor GATA-1, subunit A"/>
    <property type="match status" value="1"/>
</dbReference>
<feature type="domain" description="Nuclear receptor" evidence="11">
    <location>
        <begin position="1"/>
        <end position="55"/>
    </location>
</feature>
<dbReference type="WormBase" id="ZK488.4">
    <property type="protein sequence ID" value="CE15357"/>
    <property type="gene ID" value="WBGene00022756"/>
    <property type="gene designation" value="nhr-251"/>
</dbReference>
<reference evidence="13 14" key="1">
    <citation type="journal article" date="1998" name="Science">
        <title>Genome sequence of the nematode C. elegans: a platform for investigating biology.</title>
        <authorList>
            <consortium name="The C. elegans sequencing consortium"/>
            <person name="Sulson J.E."/>
            <person name="Waterston R."/>
        </authorList>
    </citation>
    <scope>NUCLEOTIDE SEQUENCE [LARGE SCALE GENOMIC DNA]</scope>
    <source>
        <strain evidence="13 14">Bristol N2</strain>
    </source>
</reference>
<dbReference type="CTD" id="191329"/>
<dbReference type="PANTHER" id="PTHR46397:SF3">
    <property type="entry name" value="NR LBD DOMAIN-CONTAINING PROTEIN-RELATED"/>
    <property type="match status" value="1"/>
</dbReference>
<dbReference type="HOGENOM" id="CLU_066719_0_0_1"/>
<dbReference type="GO" id="GO:0008270">
    <property type="term" value="F:zinc ion binding"/>
    <property type="evidence" value="ECO:0007669"/>
    <property type="project" value="UniProtKB-KW"/>
</dbReference>
<dbReference type="GO" id="GO:0003700">
    <property type="term" value="F:DNA-binding transcription factor activity"/>
    <property type="evidence" value="ECO:0007669"/>
    <property type="project" value="InterPro"/>
</dbReference>
<sequence length="343" mass="39024">MACASFFRRTVSFGIRFLCKEGNRCPISQEIRFFCRSCRYDKCISVGMNRGQVQQKRDDNNVPKYVLDSRRLGIQEIVRGYTTSRTVPSEPAEPISPGSTGSTGSTRSSSPETSPAEPSKKSEFSIILNTYPDDLLQYYVKQVEMSMIHKQLGLLKNTLLVKSVDELVDISETLNDLSMEACMNCPGVDILRQRDVEVILKSFHFANVWMDSIWAYSRHNESIVNKFFENNGPLSMFINQIKSTLGSSLSQLTFNIYEFSALKAFCVWKLSYHDSTISINIMAEEQYIGICSALRKHYEATTNMTDVDIAMRIAEITLQIVPATTIYQDMIRFYQQNGLIDNL</sequence>
<evidence type="ECO:0000259" key="11">
    <source>
        <dbReference type="PROSITE" id="PS51030"/>
    </source>
</evidence>
<dbReference type="AGR" id="WB:WBGene00022756"/>
<dbReference type="PhylomeDB" id="O17020"/>
<dbReference type="UCSC" id="ZK488.4">
    <property type="organism name" value="c. elegans"/>
</dbReference>
<dbReference type="FunCoup" id="O17020">
    <property type="interactions" value="260"/>
</dbReference>
<dbReference type="Bgee" id="WBGene00022756">
    <property type="expression patterns" value="Expressed in larva"/>
</dbReference>
<organism evidence="13 14">
    <name type="scientific">Caenorhabditis elegans</name>
    <dbReference type="NCBI Taxonomy" id="6239"/>
    <lineage>
        <taxon>Eukaryota</taxon>
        <taxon>Metazoa</taxon>
        <taxon>Ecdysozoa</taxon>
        <taxon>Nematoda</taxon>
        <taxon>Chromadorea</taxon>
        <taxon>Rhabditida</taxon>
        <taxon>Rhabditina</taxon>
        <taxon>Rhabditomorpha</taxon>
        <taxon>Rhabditoidea</taxon>
        <taxon>Rhabditidae</taxon>
        <taxon>Peloderinae</taxon>
        <taxon>Caenorhabditis</taxon>
    </lineage>
</organism>
<gene>
    <name evidence="13 15" type="primary">nhr-251</name>
    <name evidence="13" type="ORF">CELE_ZK488.4</name>
    <name evidence="15" type="ORF">ZK488.4</name>
</gene>
<evidence type="ECO:0000313" key="14">
    <source>
        <dbReference type="Proteomes" id="UP000001940"/>
    </source>
</evidence>
<dbReference type="InterPro" id="IPR013088">
    <property type="entry name" value="Znf_NHR/GATA"/>
</dbReference>
<dbReference type="Pfam" id="PF00105">
    <property type="entry name" value="zf-C4"/>
    <property type="match status" value="1"/>
</dbReference>
<feature type="region of interest" description="Disordered" evidence="10">
    <location>
        <begin position="83"/>
        <end position="121"/>
    </location>
</feature>
<dbReference type="SMART" id="SM00399">
    <property type="entry name" value="ZnF_C4"/>
    <property type="match status" value="1"/>
</dbReference>
<evidence type="ECO:0000256" key="4">
    <source>
        <dbReference type="ARBA" id="ARBA00022833"/>
    </source>
</evidence>
<evidence type="ECO:0000256" key="6">
    <source>
        <dbReference type="ARBA" id="ARBA00023125"/>
    </source>
</evidence>
<dbReference type="DIP" id="DIP-26398N"/>
<keyword evidence="3" id="KW-0863">Zinc-finger</keyword>
<keyword evidence="7" id="KW-0804">Transcription</keyword>
<dbReference type="PROSITE" id="PS51030">
    <property type="entry name" value="NUCLEAR_REC_DBD_2"/>
    <property type="match status" value="1"/>
</dbReference>
<dbReference type="KEGG" id="cel:CELE_ZK488.4"/>
<keyword evidence="5" id="KW-0805">Transcription regulation</keyword>
<dbReference type="Gene3D" id="1.10.565.10">
    <property type="entry name" value="Retinoid X Receptor"/>
    <property type="match status" value="1"/>
</dbReference>
<dbReference type="AlphaFoldDB" id="O17020"/>
<evidence type="ECO:0000256" key="1">
    <source>
        <dbReference type="ARBA" id="ARBA00005993"/>
    </source>
</evidence>
<dbReference type="Proteomes" id="UP000001940">
    <property type="component" value="Chromosome V"/>
</dbReference>
<evidence type="ECO:0000256" key="10">
    <source>
        <dbReference type="SAM" id="MobiDB-lite"/>
    </source>
</evidence>
<dbReference type="InterPro" id="IPR001628">
    <property type="entry name" value="Znf_hrmn_rcpt"/>
</dbReference>
<evidence type="ECO:0000256" key="3">
    <source>
        <dbReference type="ARBA" id="ARBA00022771"/>
    </source>
</evidence>
<feature type="compositionally biased region" description="Low complexity" evidence="10">
    <location>
        <begin position="96"/>
        <end position="117"/>
    </location>
</feature>
<feature type="domain" description="NR LBD" evidence="12">
    <location>
        <begin position="131"/>
        <end position="343"/>
    </location>
</feature>
<dbReference type="eggNOG" id="KOG3575">
    <property type="taxonomic scope" value="Eukaryota"/>
</dbReference>
<evidence type="ECO:0000256" key="9">
    <source>
        <dbReference type="ARBA" id="ARBA00023242"/>
    </source>
</evidence>
<protein>
    <submittedName>
        <fullName evidence="13">Nuclear Hormone Receptor family</fullName>
    </submittedName>
</protein>
<evidence type="ECO:0000256" key="8">
    <source>
        <dbReference type="ARBA" id="ARBA00023170"/>
    </source>
</evidence>
<dbReference type="InterPro" id="IPR000536">
    <property type="entry name" value="Nucl_hrmn_rcpt_lig-bd"/>
</dbReference>
<keyword evidence="4" id="KW-0862">Zinc</keyword>
<comment type="similarity">
    <text evidence="1">Belongs to the nuclear hormone receptor family.</text>
</comment>
<evidence type="ECO:0000313" key="13">
    <source>
        <dbReference type="EMBL" id="CCD71523.1"/>
    </source>
</evidence>
<dbReference type="SUPFAM" id="SSF48508">
    <property type="entry name" value="Nuclear receptor ligand-binding domain"/>
    <property type="match status" value="1"/>
</dbReference>
<name>O17020_CAEEL</name>
<dbReference type="SUPFAM" id="SSF57716">
    <property type="entry name" value="Glucocorticoid receptor-like (DNA-binding domain)"/>
    <property type="match status" value="1"/>
</dbReference>
<keyword evidence="2" id="KW-0479">Metal-binding</keyword>
<dbReference type="InParanoid" id="O17020"/>
<keyword evidence="9" id="KW-0539">Nucleus</keyword>
<dbReference type="RefSeq" id="NP_503258.1">
    <property type="nucleotide sequence ID" value="NM_070857.3"/>
</dbReference>